<dbReference type="GO" id="GO:0016579">
    <property type="term" value="P:protein deubiquitination"/>
    <property type="evidence" value="ECO:0007669"/>
    <property type="project" value="TreeGrafter"/>
</dbReference>
<organism evidence="5 6">
    <name type="scientific">Mucuna pruriens</name>
    <name type="common">Velvet bean</name>
    <name type="synonym">Dolichos pruriens</name>
    <dbReference type="NCBI Taxonomy" id="157652"/>
    <lineage>
        <taxon>Eukaryota</taxon>
        <taxon>Viridiplantae</taxon>
        <taxon>Streptophyta</taxon>
        <taxon>Embryophyta</taxon>
        <taxon>Tracheophyta</taxon>
        <taxon>Spermatophyta</taxon>
        <taxon>Magnoliopsida</taxon>
        <taxon>eudicotyledons</taxon>
        <taxon>Gunneridae</taxon>
        <taxon>Pentapetalae</taxon>
        <taxon>rosids</taxon>
        <taxon>fabids</taxon>
        <taxon>Fabales</taxon>
        <taxon>Fabaceae</taxon>
        <taxon>Papilionoideae</taxon>
        <taxon>50 kb inversion clade</taxon>
        <taxon>NPAAA clade</taxon>
        <taxon>indigoferoid/millettioid clade</taxon>
        <taxon>Phaseoleae</taxon>
        <taxon>Mucuna</taxon>
    </lineage>
</organism>
<evidence type="ECO:0000256" key="3">
    <source>
        <dbReference type="RuleBase" id="RU367104"/>
    </source>
</evidence>
<keyword evidence="6" id="KW-1185">Reference proteome</keyword>
<protein>
    <recommendedName>
        <fullName evidence="3">Ubiquitin thioesterase OTU</fullName>
        <ecNumber evidence="3">3.4.19.12</ecNumber>
    </recommendedName>
</protein>
<dbReference type="GO" id="GO:0005829">
    <property type="term" value="C:cytosol"/>
    <property type="evidence" value="ECO:0007669"/>
    <property type="project" value="TreeGrafter"/>
</dbReference>
<dbReference type="CDD" id="cd22760">
    <property type="entry name" value="OTU_plant_OTU4-like"/>
    <property type="match status" value="1"/>
</dbReference>
<dbReference type="GO" id="GO:0030968">
    <property type="term" value="P:endoplasmic reticulum unfolded protein response"/>
    <property type="evidence" value="ECO:0007669"/>
    <property type="project" value="TreeGrafter"/>
</dbReference>
<dbReference type="InterPro" id="IPR038765">
    <property type="entry name" value="Papain-like_cys_pep_sf"/>
</dbReference>
<dbReference type="FunFam" id="3.90.70.80:FF:000007">
    <property type="entry name" value="OTU domain-containing protein"/>
    <property type="match status" value="1"/>
</dbReference>
<comment type="function">
    <text evidence="3">Hydrolase that can remove conjugated ubiquitin from proteins and may therefore play an important regulatory role at the level of protein turnover by preventing degradation.</text>
</comment>
<dbReference type="EC" id="3.4.19.12" evidence="3"/>
<keyword evidence="2 3" id="KW-0378">Hydrolase</keyword>
<dbReference type="Pfam" id="PF02338">
    <property type="entry name" value="OTU"/>
    <property type="match status" value="1"/>
</dbReference>
<feature type="domain" description="OTU" evidence="4">
    <location>
        <begin position="70"/>
        <end position="208"/>
    </location>
</feature>
<evidence type="ECO:0000256" key="1">
    <source>
        <dbReference type="ARBA" id="ARBA00000707"/>
    </source>
</evidence>
<keyword evidence="3" id="KW-0963">Cytoplasm</keyword>
<dbReference type="AlphaFoldDB" id="A0A371FY30"/>
<accession>A0A371FY30</accession>
<comment type="caution">
    <text evidence="5">The sequence shown here is derived from an EMBL/GenBank/DDBJ whole genome shotgun (WGS) entry which is preliminary data.</text>
</comment>
<dbReference type="GO" id="GO:0036503">
    <property type="term" value="P:ERAD pathway"/>
    <property type="evidence" value="ECO:0007669"/>
    <property type="project" value="TreeGrafter"/>
</dbReference>
<dbReference type="STRING" id="157652.A0A371FY30"/>
<gene>
    <name evidence="5" type="ORF">CR513_35866</name>
</gene>
<comment type="catalytic activity">
    <reaction evidence="1 3">
        <text>Thiol-dependent hydrolysis of ester, thioester, amide, peptide and isopeptide bonds formed by the C-terminal Gly of ubiquitin (a 76-residue protein attached to proteins as an intracellular targeting signal).</text>
        <dbReference type="EC" id="3.4.19.12"/>
    </reaction>
</comment>
<dbReference type="GO" id="GO:0004843">
    <property type="term" value="F:cysteine-type deubiquitinase activity"/>
    <property type="evidence" value="ECO:0007669"/>
    <property type="project" value="UniProtKB-UniRule"/>
</dbReference>
<dbReference type="Gene3D" id="3.90.70.80">
    <property type="match status" value="1"/>
</dbReference>
<evidence type="ECO:0000313" key="6">
    <source>
        <dbReference type="Proteomes" id="UP000257109"/>
    </source>
</evidence>
<sequence>MKGSKEKVEKKKHQIRLSRAEFYATTQPKERMKRIGKVWRKCLTSPSSKLKRQEQYTVMPQPEKSLGNNLPIIRIPGDGRCLFRSVVYGACLRTGESSPSLSRQKELADELRAKVVDEFIKRRADTEWFLEGDFDTYTVQMRKPHIWGGEPELLMSSHVLQMPITVLMQDKNSSNLKVIAEYGQEYGKDNPIRVIYHGYGHYDALLKSSTGYMNS</sequence>
<keyword evidence="3" id="KW-0788">Thiol protease</keyword>
<evidence type="ECO:0000256" key="2">
    <source>
        <dbReference type="ARBA" id="ARBA00022801"/>
    </source>
</evidence>
<evidence type="ECO:0000313" key="5">
    <source>
        <dbReference type="EMBL" id="RDX83239.1"/>
    </source>
</evidence>
<dbReference type="Proteomes" id="UP000257109">
    <property type="component" value="Unassembled WGS sequence"/>
</dbReference>
<name>A0A371FY30_MUCPR</name>
<dbReference type="InterPro" id="IPR003323">
    <property type="entry name" value="OTU_dom"/>
</dbReference>
<dbReference type="GO" id="GO:0005634">
    <property type="term" value="C:nucleus"/>
    <property type="evidence" value="ECO:0007669"/>
    <property type="project" value="TreeGrafter"/>
</dbReference>
<dbReference type="PANTHER" id="PTHR13312">
    <property type="entry name" value="HIV-INDUCED PROTEIN-7-LIKE PROTEASE"/>
    <property type="match status" value="1"/>
</dbReference>
<dbReference type="SUPFAM" id="SSF54001">
    <property type="entry name" value="Cysteine proteinases"/>
    <property type="match status" value="1"/>
</dbReference>
<feature type="non-terminal residue" evidence="5">
    <location>
        <position position="1"/>
    </location>
</feature>
<evidence type="ECO:0000259" key="4">
    <source>
        <dbReference type="PROSITE" id="PS50802"/>
    </source>
</evidence>
<dbReference type="PANTHER" id="PTHR13312:SF6">
    <property type="entry name" value="UBIQUITIN THIOESTERASE OTU"/>
    <property type="match status" value="1"/>
</dbReference>
<dbReference type="PROSITE" id="PS50802">
    <property type="entry name" value="OTU"/>
    <property type="match status" value="1"/>
</dbReference>
<dbReference type="InterPro" id="IPR047947">
    <property type="entry name" value="OTU4_OTU"/>
</dbReference>
<proteinExistence type="predicted"/>
<keyword evidence="3" id="KW-0833">Ubl conjugation pathway</keyword>
<comment type="subcellular location">
    <subcellularLocation>
        <location evidence="3">Cytoplasm</location>
    </subcellularLocation>
</comment>
<reference evidence="5" key="1">
    <citation type="submission" date="2018-05" db="EMBL/GenBank/DDBJ databases">
        <title>Draft genome of Mucuna pruriens seed.</title>
        <authorList>
            <person name="Nnadi N.E."/>
            <person name="Vos R."/>
            <person name="Hasami M.H."/>
            <person name="Devisetty U.K."/>
            <person name="Aguiy J.C."/>
        </authorList>
    </citation>
    <scope>NUCLEOTIDE SEQUENCE [LARGE SCALE GENOMIC DNA]</scope>
    <source>
        <strain evidence="5">JCA_2017</strain>
    </source>
</reference>
<keyword evidence="3" id="KW-0645">Protease</keyword>
<dbReference type="OrthoDB" id="409956at2759"/>
<dbReference type="EMBL" id="QJKJ01007415">
    <property type="protein sequence ID" value="RDX83239.1"/>
    <property type="molecule type" value="Genomic_DNA"/>
</dbReference>